<dbReference type="Proteomes" id="UP000063699">
    <property type="component" value="Chromosome"/>
</dbReference>
<dbReference type="AlphaFoldDB" id="A0A0N9I705"/>
<dbReference type="EMBL" id="CP012752">
    <property type="protein sequence ID" value="ALG11508.1"/>
    <property type="molecule type" value="Genomic_DNA"/>
</dbReference>
<evidence type="ECO:0000313" key="3">
    <source>
        <dbReference type="Proteomes" id="UP000063699"/>
    </source>
</evidence>
<keyword evidence="3" id="KW-1185">Reference proteome</keyword>
<dbReference type="KEGG" id="kphy:AOZ06_35720"/>
<dbReference type="OrthoDB" id="3693450at2"/>
<feature type="region of interest" description="Disordered" evidence="1">
    <location>
        <begin position="1"/>
        <end position="23"/>
    </location>
</feature>
<accession>A0A0N9I705</accession>
<feature type="region of interest" description="Disordered" evidence="1">
    <location>
        <begin position="36"/>
        <end position="59"/>
    </location>
</feature>
<organism evidence="2 3">
    <name type="scientific">Kibdelosporangium phytohabitans</name>
    <dbReference type="NCBI Taxonomy" id="860235"/>
    <lineage>
        <taxon>Bacteria</taxon>
        <taxon>Bacillati</taxon>
        <taxon>Actinomycetota</taxon>
        <taxon>Actinomycetes</taxon>
        <taxon>Pseudonocardiales</taxon>
        <taxon>Pseudonocardiaceae</taxon>
        <taxon>Kibdelosporangium</taxon>
    </lineage>
</organism>
<reference evidence="2 3" key="1">
    <citation type="submission" date="2015-07" db="EMBL/GenBank/DDBJ databases">
        <title>Genome sequencing of Kibdelosporangium phytohabitans.</title>
        <authorList>
            <person name="Qin S."/>
            <person name="Xing K."/>
        </authorList>
    </citation>
    <scope>NUCLEOTIDE SEQUENCE [LARGE SCALE GENOMIC DNA]</scope>
    <source>
        <strain evidence="2 3">KLBMP1111</strain>
    </source>
</reference>
<name>A0A0N9I705_9PSEU</name>
<protein>
    <submittedName>
        <fullName evidence="2">Uncharacterized protein</fullName>
    </submittedName>
</protein>
<gene>
    <name evidence="2" type="ORF">AOZ06_35720</name>
</gene>
<proteinExistence type="predicted"/>
<feature type="compositionally biased region" description="Polar residues" evidence="1">
    <location>
        <begin position="1"/>
        <end position="17"/>
    </location>
</feature>
<dbReference type="RefSeq" id="WP_054293409.1">
    <property type="nucleotide sequence ID" value="NZ_CP012752.1"/>
</dbReference>
<evidence type="ECO:0000313" key="2">
    <source>
        <dbReference type="EMBL" id="ALG11508.1"/>
    </source>
</evidence>
<evidence type="ECO:0000256" key="1">
    <source>
        <dbReference type="SAM" id="MobiDB-lite"/>
    </source>
</evidence>
<sequence length="129" mass="14191">MPEITNRNQPTAQNADQDQPAGEIVHLDRRAAEIVAAQAPPLARNGAHVSRRNRRPKADTDVSVLGWGMEFADSTAYVVSADGQNQYFLAEAENALMYIRTSPEAIADLIWLTGDPRDQEKDRTPSTMG</sequence>